<keyword evidence="2" id="KW-1185">Reference proteome</keyword>
<dbReference type="Proteomes" id="UP000311605">
    <property type="component" value="Unassembled WGS sequence"/>
</dbReference>
<evidence type="ECO:0000313" key="1">
    <source>
        <dbReference type="EMBL" id="TNM66438.1"/>
    </source>
</evidence>
<dbReference type="EMBL" id="VDMN01000001">
    <property type="protein sequence ID" value="TNM66438.1"/>
    <property type="molecule type" value="Genomic_DNA"/>
</dbReference>
<dbReference type="AlphaFoldDB" id="A0A5C4XSY9"/>
<name>A0A5C4XSY9_9HYPH</name>
<evidence type="ECO:0008006" key="3">
    <source>
        <dbReference type="Google" id="ProtNLM"/>
    </source>
</evidence>
<dbReference type="OrthoDB" id="141582at2"/>
<proteinExistence type="predicted"/>
<dbReference type="RefSeq" id="WP_139675831.1">
    <property type="nucleotide sequence ID" value="NZ_VDMN01000001.1"/>
</dbReference>
<organism evidence="1 2">
    <name type="scientific">Aliirhizobium smilacinae</name>
    <dbReference type="NCBI Taxonomy" id="1395944"/>
    <lineage>
        <taxon>Bacteria</taxon>
        <taxon>Pseudomonadati</taxon>
        <taxon>Pseudomonadota</taxon>
        <taxon>Alphaproteobacteria</taxon>
        <taxon>Hyphomicrobiales</taxon>
        <taxon>Rhizobiaceae</taxon>
        <taxon>Aliirhizobium</taxon>
    </lineage>
</organism>
<evidence type="ECO:0000313" key="2">
    <source>
        <dbReference type="Proteomes" id="UP000311605"/>
    </source>
</evidence>
<sequence length="314" mass="35675">MLHASEDEKADIVRYFLSQSSANARVDFLQKVYAETLMGHRHDVWDLHTSDGRWWVITNPTNLYSQDQFPNMDLAVTFHMGLCLRIPRTQQQRIEGRRVLPFGEVFNKLREANDALHQAQNVSDYQAIGVRSREALLAYVAAAQDASEWPIEQPPKRADFRGWNDVICDTILSGGSQKDRRHLFKSLLSDAWVFANWLTHAHSATWHDAEAALSTVEHGLGLATSLVLRHIRMVPEECPECGSPHLSPREGYNEELPEVVWERPTCEDCGWTGKPVPVGELDADDELFRREGGSDSDECIMMEVPLRDLKKPST</sequence>
<gene>
    <name evidence="1" type="ORF">FHP24_09625</name>
</gene>
<protein>
    <recommendedName>
        <fullName evidence="3">Gamma-glutamylcyclotransferase</fullName>
    </recommendedName>
</protein>
<accession>A0A5C4XSY9</accession>
<reference evidence="1 2" key="1">
    <citation type="submission" date="2019-06" db="EMBL/GenBank/DDBJ databases">
        <title>The draft genome of Rhizobium smilacinae PTYR-5.</title>
        <authorList>
            <person name="Liu L."/>
            <person name="Li L."/>
            <person name="Zhang X."/>
        </authorList>
    </citation>
    <scope>NUCLEOTIDE SEQUENCE [LARGE SCALE GENOMIC DNA]</scope>
    <source>
        <strain evidence="1 2">PTYR-5</strain>
    </source>
</reference>
<comment type="caution">
    <text evidence="1">The sequence shown here is derived from an EMBL/GenBank/DDBJ whole genome shotgun (WGS) entry which is preliminary data.</text>
</comment>